<keyword evidence="8" id="KW-0134">Cell wall</keyword>
<keyword evidence="1 8" id="KW-0808">Transferase</keyword>
<dbReference type="Proteomes" id="UP000008810">
    <property type="component" value="Chromosome 5"/>
</dbReference>
<protein>
    <recommendedName>
        <fullName evidence="8">Xyloglucan endotransglucosylase/hydrolase</fullName>
        <ecNumber evidence="8">2.4.1.207</ecNumber>
    </recommendedName>
</protein>
<evidence type="ECO:0000256" key="2">
    <source>
        <dbReference type="ARBA" id="ARBA00022801"/>
    </source>
</evidence>
<evidence type="ECO:0000313" key="11">
    <source>
        <dbReference type="EnsemblPlants" id="KQJ84411"/>
    </source>
</evidence>
<evidence type="ECO:0000256" key="7">
    <source>
        <dbReference type="PIRSR" id="PIRSR005604-2"/>
    </source>
</evidence>
<dbReference type="GO" id="GO:0009834">
    <property type="term" value="P:plant-type secondary cell wall biogenesis"/>
    <property type="evidence" value="ECO:0000318"/>
    <property type="project" value="GO_Central"/>
</dbReference>
<comment type="subcellular location">
    <subcellularLocation>
        <location evidence="8">Secreted</location>
        <location evidence="8">Cell wall</location>
    </subcellularLocation>
    <subcellularLocation>
        <location evidence="8">Secreted</location>
        <location evidence="8">Extracellular space</location>
        <location evidence="8">Apoplast</location>
    </subcellularLocation>
</comment>
<dbReference type="OrthoDB" id="4781at2759"/>
<dbReference type="PROSITE" id="PS51762">
    <property type="entry name" value="GH16_2"/>
    <property type="match status" value="1"/>
</dbReference>
<dbReference type="InterPro" id="IPR044791">
    <property type="entry name" value="Beta-glucanase/XTH"/>
</dbReference>
<keyword evidence="8" id="KW-0732">Signal</keyword>
<dbReference type="Gramene" id="KQJ84411">
    <property type="protein sequence ID" value="KQJ84411"/>
    <property type="gene ID" value="BRADI_5g20718v3"/>
</dbReference>
<dbReference type="EC" id="2.4.1.207" evidence="8"/>
<accession>I1J1F9</accession>
<dbReference type="PIRSF" id="PIRSF005604">
    <property type="entry name" value="XET"/>
    <property type="match status" value="1"/>
</dbReference>
<feature type="domain" description="GH16" evidence="9">
    <location>
        <begin position="43"/>
        <end position="236"/>
    </location>
</feature>
<evidence type="ECO:0000256" key="4">
    <source>
        <dbReference type="ARBA" id="ARBA00023180"/>
    </source>
</evidence>
<comment type="function">
    <text evidence="8">Catalyzes xyloglucan endohydrolysis (XEH) and/or endotransglycosylation (XET). Cleaves and religates xyloglucan polymers, an essential constituent of the primary cell wall, and thereby participates in cell wall construction of growing tissues.</text>
</comment>
<evidence type="ECO:0000256" key="1">
    <source>
        <dbReference type="ARBA" id="ARBA00022679"/>
    </source>
</evidence>
<dbReference type="InterPro" id="IPR013320">
    <property type="entry name" value="ConA-like_dom_sf"/>
</dbReference>
<name>I1J1F9_BRADI</name>
<dbReference type="GO" id="GO:0009505">
    <property type="term" value="C:plant-type cell wall"/>
    <property type="evidence" value="ECO:0000318"/>
    <property type="project" value="GO_Central"/>
</dbReference>
<keyword evidence="2 8" id="KW-0378">Hydrolase</keyword>
<dbReference type="InterPro" id="IPR016455">
    <property type="entry name" value="XTH"/>
</dbReference>
<keyword evidence="8" id="KW-0052">Apoplast</keyword>
<sequence length="316" mass="34229">MARSSLLSAPAVAVATAAIAIACLATCSSAAAGGGNFYENFVVAWGDDPDPGRRVEVLDGGRVVTLTLNNVSGGSGFQSKDAFLFGEFTMPMKLVPGDSAGTVTTFYLTSKDPTAEGDGHDEIDFEFLGNVSGEPYVMQTNVFARGVGNREQRFYLWFDPTADFHNYTILWNPLNIIFSVDGVAVRVFRNHERHGVPYLSGQAMKVHATIWNDDTWVTMGGRVKTDWSHAPFVAAYGAYSATACVSSPAAETSDEGGGSDCDGAAEEETSSWMARRLGPDGERAVAWAREKYMVMDYCDDPWHLGRPAECDIDRRV</sequence>
<gene>
    <name evidence="11" type="primary">LOC100842523</name>
    <name evidence="10" type="ORF">BRADI_5g20718v3</name>
</gene>
<proteinExistence type="inferred from homology"/>
<dbReference type="PROSITE" id="PS01034">
    <property type="entry name" value="GH16_1"/>
    <property type="match status" value="1"/>
</dbReference>
<feature type="chain" id="PRO_5013982900" description="Xyloglucan endotransglucosylase/hydrolase" evidence="8">
    <location>
        <begin position="31"/>
        <end position="316"/>
    </location>
</feature>
<keyword evidence="3" id="KW-1015">Disulfide bond</keyword>
<dbReference type="InterPro" id="IPR008263">
    <property type="entry name" value="GH16_AS"/>
</dbReference>
<keyword evidence="5 8" id="KW-0326">Glycosidase</keyword>
<feature type="glycosylation site" description="N-linked (GlcNAc...) asparagine" evidence="7">
    <location>
        <position position="130"/>
    </location>
</feature>
<dbReference type="OMA" id="DAWTRNT"/>
<evidence type="ECO:0000256" key="5">
    <source>
        <dbReference type="ARBA" id="ARBA00023295"/>
    </source>
</evidence>
<evidence type="ECO:0000259" key="9">
    <source>
        <dbReference type="PROSITE" id="PS51762"/>
    </source>
</evidence>
<evidence type="ECO:0000256" key="8">
    <source>
        <dbReference type="RuleBase" id="RU361120"/>
    </source>
</evidence>
<dbReference type="EnsemblPlants" id="KQJ84411">
    <property type="protein sequence ID" value="KQJ84411"/>
    <property type="gene ID" value="BRADI_5g20718v3"/>
</dbReference>
<comment type="PTM">
    <text evidence="8">Contains at least one intrachain disulfide bond essential for its enzymatic activity.</text>
</comment>
<dbReference type="RefSeq" id="XP_003581615.1">
    <property type="nucleotide sequence ID" value="XM_003581567.4"/>
</dbReference>
<dbReference type="PANTHER" id="PTHR31062">
    <property type="entry name" value="XYLOGLUCAN ENDOTRANSGLUCOSYLASE/HYDROLASE PROTEIN 8-RELATED"/>
    <property type="match status" value="1"/>
</dbReference>
<keyword evidence="8" id="KW-0964">Secreted</keyword>
<dbReference type="EMBL" id="CM000884">
    <property type="protein sequence ID" value="KQJ84411.1"/>
    <property type="molecule type" value="Genomic_DNA"/>
</dbReference>
<dbReference type="GO" id="GO:0048046">
    <property type="term" value="C:apoplast"/>
    <property type="evidence" value="ECO:0007669"/>
    <property type="project" value="UniProtKB-SubCell"/>
</dbReference>
<evidence type="ECO:0000313" key="12">
    <source>
        <dbReference type="Proteomes" id="UP000008810"/>
    </source>
</evidence>
<evidence type="ECO:0000256" key="6">
    <source>
        <dbReference type="PIRSR" id="PIRSR005604-1"/>
    </source>
</evidence>
<reference evidence="10" key="2">
    <citation type="submission" date="2017-06" db="EMBL/GenBank/DDBJ databases">
        <title>WGS assembly of Brachypodium distachyon.</title>
        <authorList>
            <consortium name="The International Brachypodium Initiative"/>
            <person name="Lucas S."/>
            <person name="Harmon-Smith M."/>
            <person name="Lail K."/>
            <person name="Tice H."/>
            <person name="Grimwood J."/>
            <person name="Bruce D."/>
            <person name="Barry K."/>
            <person name="Shu S."/>
            <person name="Lindquist E."/>
            <person name="Wang M."/>
            <person name="Pitluck S."/>
            <person name="Vogel J.P."/>
            <person name="Garvin D.F."/>
            <person name="Mockler T.C."/>
            <person name="Schmutz J."/>
            <person name="Rokhsar D."/>
            <person name="Bevan M.W."/>
        </authorList>
    </citation>
    <scope>NUCLEOTIDE SEQUENCE</scope>
    <source>
        <strain evidence="10">Bd21</strain>
    </source>
</reference>
<dbReference type="InterPro" id="IPR010713">
    <property type="entry name" value="XET_C"/>
</dbReference>
<keyword evidence="8" id="KW-0961">Cell wall biogenesis/degradation</keyword>
<dbReference type="Pfam" id="PF00722">
    <property type="entry name" value="Glyco_hydro_16"/>
    <property type="match status" value="1"/>
</dbReference>
<dbReference type="GO" id="GO:0016762">
    <property type="term" value="F:xyloglucan:xyloglucosyl transferase activity"/>
    <property type="evidence" value="ECO:0000318"/>
    <property type="project" value="GO_Central"/>
</dbReference>
<dbReference type="FunCoup" id="I1J1F9">
    <property type="interactions" value="33"/>
</dbReference>
<dbReference type="KEGG" id="bdi:100842523"/>
<organism evidence="11">
    <name type="scientific">Brachypodium distachyon</name>
    <name type="common">Purple false brome</name>
    <name type="synonym">Trachynia distachya</name>
    <dbReference type="NCBI Taxonomy" id="15368"/>
    <lineage>
        <taxon>Eukaryota</taxon>
        <taxon>Viridiplantae</taxon>
        <taxon>Streptophyta</taxon>
        <taxon>Embryophyta</taxon>
        <taxon>Tracheophyta</taxon>
        <taxon>Spermatophyta</taxon>
        <taxon>Magnoliopsida</taxon>
        <taxon>Liliopsida</taxon>
        <taxon>Poales</taxon>
        <taxon>Poaceae</taxon>
        <taxon>BOP clade</taxon>
        <taxon>Pooideae</taxon>
        <taxon>Stipodae</taxon>
        <taxon>Brachypodieae</taxon>
        <taxon>Brachypodium</taxon>
    </lineage>
</organism>
<dbReference type="GO" id="GO:0010411">
    <property type="term" value="P:xyloglucan metabolic process"/>
    <property type="evidence" value="ECO:0000318"/>
    <property type="project" value="GO_Central"/>
</dbReference>
<dbReference type="eggNOG" id="ENOG502QQ71">
    <property type="taxonomic scope" value="Eukaryota"/>
</dbReference>
<dbReference type="HOGENOM" id="CLU_048041_0_1_1"/>
<keyword evidence="4" id="KW-0325">Glycoprotein</keyword>
<dbReference type="InterPro" id="IPR000757">
    <property type="entry name" value="Beta-glucanase-like"/>
</dbReference>
<dbReference type="Gene3D" id="2.60.120.200">
    <property type="match status" value="1"/>
</dbReference>
<dbReference type="Pfam" id="PF06955">
    <property type="entry name" value="XET_C"/>
    <property type="match status" value="1"/>
</dbReference>
<feature type="active site" description="Nucleophile" evidence="6">
    <location>
        <position position="122"/>
    </location>
</feature>
<dbReference type="GO" id="GO:0004553">
    <property type="term" value="F:hydrolase activity, hydrolyzing O-glycosyl compounds"/>
    <property type="evidence" value="ECO:0007669"/>
    <property type="project" value="InterPro"/>
</dbReference>
<dbReference type="GeneID" id="100842523"/>
<dbReference type="GO" id="GO:0071555">
    <property type="term" value="P:cell wall organization"/>
    <property type="evidence" value="ECO:0007669"/>
    <property type="project" value="UniProtKB-KW"/>
</dbReference>
<dbReference type="STRING" id="15368.I1J1F9"/>
<reference evidence="11" key="3">
    <citation type="submission" date="2018-08" db="UniProtKB">
        <authorList>
            <consortium name="EnsemblPlants"/>
        </authorList>
    </citation>
    <scope>IDENTIFICATION</scope>
    <source>
        <strain evidence="11">cv. Bd21</strain>
    </source>
</reference>
<dbReference type="PROSITE" id="PS51257">
    <property type="entry name" value="PROKAR_LIPOPROTEIN"/>
    <property type="match status" value="1"/>
</dbReference>
<comment type="similarity">
    <text evidence="8">Belongs to the glycosyl hydrolase 16 family.</text>
</comment>
<evidence type="ECO:0000256" key="3">
    <source>
        <dbReference type="ARBA" id="ARBA00023157"/>
    </source>
</evidence>
<feature type="signal peptide" evidence="8">
    <location>
        <begin position="1"/>
        <end position="30"/>
    </location>
</feature>
<reference evidence="10 11" key="1">
    <citation type="journal article" date="2010" name="Nature">
        <title>Genome sequencing and analysis of the model grass Brachypodium distachyon.</title>
        <authorList>
            <consortium name="International Brachypodium Initiative"/>
        </authorList>
    </citation>
    <scope>NUCLEOTIDE SEQUENCE [LARGE SCALE GENOMIC DNA]</scope>
    <source>
        <strain evidence="10 11">Bd21</strain>
    </source>
</reference>
<evidence type="ECO:0000313" key="10">
    <source>
        <dbReference type="EMBL" id="KQJ84411.1"/>
    </source>
</evidence>
<dbReference type="CDD" id="cd02176">
    <property type="entry name" value="GH16_XET"/>
    <property type="match status" value="1"/>
</dbReference>
<dbReference type="AlphaFoldDB" id="I1J1F9"/>
<keyword evidence="12" id="KW-1185">Reference proteome</keyword>
<dbReference type="SUPFAM" id="SSF49899">
    <property type="entry name" value="Concanavalin A-like lectins/glucanases"/>
    <property type="match status" value="1"/>
</dbReference>
<feature type="active site" description="Proton donor" evidence="6">
    <location>
        <position position="126"/>
    </location>
</feature>